<keyword evidence="10" id="KW-1185">Reference proteome</keyword>
<keyword evidence="4" id="KW-0963">Cytoplasm</keyword>
<sequence>MIKKTNKVKTQINGTIRVAEVRLIDAKGEQLGIVDTDIAKQKATQAGLDLVEVSPNAQPPVCKIMDFGKFLYELKQQKKETKKKQKRNTVKTIKYRPGTEEGDYQIKFKNLVKFLNNGDKVKVSIWFRGREMQHKELGMEMLDRIEKDTEEFANVEQKAKLEGRQLGMMLAPKSKKK</sequence>
<dbReference type="GO" id="GO:0003743">
    <property type="term" value="F:translation initiation factor activity"/>
    <property type="evidence" value="ECO:0007669"/>
    <property type="project" value="UniProtKB-UniRule"/>
</dbReference>
<accession>A0A6N0HR11</accession>
<evidence type="ECO:0000313" key="9">
    <source>
        <dbReference type="EMBL" id="QKQ24793.1"/>
    </source>
</evidence>
<dbReference type="NCBIfam" id="TIGR00168">
    <property type="entry name" value="infC"/>
    <property type="match status" value="1"/>
</dbReference>
<dbReference type="Gene3D" id="3.10.20.80">
    <property type="entry name" value="Translation initiation factor 3 (IF-3), N-terminal domain"/>
    <property type="match status" value="1"/>
</dbReference>
<name>A0A6N0HR11_9GAMM</name>
<keyword evidence="2 4" id="KW-0396">Initiation factor</keyword>
<organism evidence="9 10">
    <name type="scientific">Candidatus Ruthia endofausta</name>
    <dbReference type="NCBI Taxonomy" id="2738852"/>
    <lineage>
        <taxon>Bacteria</taxon>
        <taxon>Pseudomonadati</taxon>
        <taxon>Pseudomonadota</taxon>
        <taxon>Gammaproteobacteria</taxon>
        <taxon>Candidatus Pseudothioglobaceae</taxon>
        <taxon>Candidatus Ruthturnera</taxon>
    </lineage>
</organism>
<evidence type="ECO:0000259" key="8">
    <source>
        <dbReference type="Pfam" id="PF05198"/>
    </source>
</evidence>
<keyword evidence="3 4" id="KW-0648">Protein biosynthesis</keyword>
<comment type="function">
    <text evidence="4 6">IF-3 binds to the 30S ribosomal subunit and shifts the equilibrium between 70S ribosomes and their 50S and 30S subunits in favor of the free subunits, thus enhancing the availability of 30S subunits on which protein synthesis initiation begins.</text>
</comment>
<dbReference type="InterPro" id="IPR019815">
    <property type="entry name" value="Translation_initiation_fac_3_C"/>
</dbReference>
<dbReference type="Pfam" id="PF00707">
    <property type="entry name" value="IF3_C"/>
    <property type="match status" value="1"/>
</dbReference>
<dbReference type="GO" id="GO:0016020">
    <property type="term" value="C:membrane"/>
    <property type="evidence" value="ECO:0007669"/>
    <property type="project" value="TreeGrafter"/>
</dbReference>
<dbReference type="GO" id="GO:0043022">
    <property type="term" value="F:ribosome binding"/>
    <property type="evidence" value="ECO:0007669"/>
    <property type="project" value="UniProtKB-ARBA"/>
</dbReference>
<dbReference type="Pfam" id="PF05198">
    <property type="entry name" value="IF3_N"/>
    <property type="match status" value="1"/>
</dbReference>
<dbReference type="InterPro" id="IPR001288">
    <property type="entry name" value="Translation_initiation_fac_3"/>
</dbReference>
<dbReference type="InterPro" id="IPR019813">
    <property type="entry name" value="Translation_initiation_fac3_CS"/>
</dbReference>
<comment type="subunit">
    <text evidence="4 6">Monomer.</text>
</comment>
<dbReference type="GO" id="GO:0032790">
    <property type="term" value="P:ribosome disassembly"/>
    <property type="evidence" value="ECO:0007669"/>
    <property type="project" value="TreeGrafter"/>
</dbReference>
<dbReference type="EMBL" id="CP054490">
    <property type="protein sequence ID" value="QKQ24793.1"/>
    <property type="molecule type" value="Genomic_DNA"/>
</dbReference>
<dbReference type="PANTHER" id="PTHR10938:SF0">
    <property type="entry name" value="TRANSLATION INITIATION FACTOR IF-3, MITOCHONDRIAL"/>
    <property type="match status" value="1"/>
</dbReference>
<dbReference type="PROSITE" id="PS00938">
    <property type="entry name" value="IF3"/>
    <property type="match status" value="1"/>
</dbReference>
<protein>
    <recommendedName>
        <fullName evidence="4 5">Translation initiation factor IF-3</fullName>
    </recommendedName>
</protein>
<dbReference type="KEGG" id="reo:HUE58_03140"/>
<dbReference type="InterPro" id="IPR036788">
    <property type="entry name" value="T_IF-3_C_sf"/>
</dbReference>
<evidence type="ECO:0000256" key="4">
    <source>
        <dbReference type="HAMAP-Rule" id="MF_00080"/>
    </source>
</evidence>
<dbReference type="FunFam" id="3.10.20.80:FF:000001">
    <property type="entry name" value="Translation initiation factor IF-3"/>
    <property type="match status" value="1"/>
</dbReference>
<evidence type="ECO:0000256" key="5">
    <source>
        <dbReference type="NCBIfam" id="TIGR00168"/>
    </source>
</evidence>
<dbReference type="SUPFAM" id="SSF55200">
    <property type="entry name" value="Translation initiation factor IF3, C-terminal domain"/>
    <property type="match status" value="1"/>
</dbReference>
<evidence type="ECO:0000259" key="7">
    <source>
        <dbReference type="Pfam" id="PF00707"/>
    </source>
</evidence>
<dbReference type="Gene3D" id="3.30.110.10">
    <property type="entry name" value="Translation initiation factor 3 (IF-3), C-terminal domain"/>
    <property type="match status" value="1"/>
</dbReference>
<comment type="similarity">
    <text evidence="1 4 6">Belongs to the IF-3 family.</text>
</comment>
<proteinExistence type="inferred from homology"/>
<dbReference type="RefSeq" id="WP_174606229.1">
    <property type="nucleotide sequence ID" value="NZ_CP054490.1"/>
</dbReference>
<dbReference type="FunFam" id="3.30.110.10:FF:000001">
    <property type="entry name" value="Translation initiation factor IF-3"/>
    <property type="match status" value="1"/>
</dbReference>
<evidence type="ECO:0000256" key="1">
    <source>
        <dbReference type="ARBA" id="ARBA00005439"/>
    </source>
</evidence>
<evidence type="ECO:0000256" key="6">
    <source>
        <dbReference type="RuleBase" id="RU000646"/>
    </source>
</evidence>
<dbReference type="InterPro" id="IPR019814">
    <property type="entry name" value="Translation_initiation_fac_3_N"/>
</dbReference>
<dbReference type="HAMAP" id="MF_00080">
    <property type="entry name" value="IF_3"/>
    <property type="match status" value="1"/>
</dbReference>
<dbReference type="SUPFAM" id="SSF54364">
    <property type="entry name" value="Translation initiation factor IF3, N-terminal domain"/>
    <property type="match status" value="1"/>
</dbReference>
<evidence type="ECO:0000256" key="2">
    <source>
        <dbReference type="ARBA" id="ARBA00022540"/>
    </source>
</evidence>
<dbReference type="GO" id="GO:0005829">
    <property type="term" value="C:cytosol"/>
    <property type="evidence" value="ECO:0007669"/>
    <property type="project" value="TreeGrafter"/>
</dbReference>
<evidence type="ECO:0000256" key="3">
    <source>
        <dbReference type="ARBA" id="ARBA00022917"/>
    </source>
</evidence>
<dbReference type="Proteomes" id="UP000509429">
    <property type="component" value="Chromosome"/>
</dbReference>
<gene>
    <name evidence="4 9" type="primary">infC</name>
    <name evidence="9" type="ORF">HUE58_03140</name>
</gene>
<dbReference type="InterPro" id="IPR036787">
    <property type="entry name" value="T_IF-3_N_sf"/>
</dbReference>
<reference evidence="9 10" key="1">
    <citation type="submission" date="2020-05" db="EMBL/GenBank/DDBJ databases">
        <title>Horizontal transmission and recombination maintain forever young bacterial symbiont genomes.</title>
        <authorList>
            <person name="Russell S.L."/>
            <person name="Pepper-Tunick E."/>
            <person name="Svedberg J."/>
            <person name="Byrne A."/>
            <person name="Ruelas Castillo J."/>
            <person name="Vollmers C."/>
            <person name="Beinart R.A."/>
            <person name="Corbett-Detig R."/>
        </authorList>
    </citation>
    <scope>NUCLEOTIDE SEQUENCE [LARGE SCALE GENOMIC DNA]</scope>
    <source>
        <strain evidence="9">JDF_Ridge</strain>
    </source>
</reference>
<dbReference type="PANTHER" id="PTHR10938">
    <property type="entry name" value="TRANSLATION INITIATION FACTOR IF-3"/>
    <property type="match status" value="1"/>
</dbReference>
<feature type="domain" description="Translation initiation factor 3 N-terminal" evidence="8">
    <location>
        <begin position="12"/>
        <end position="80"/>
    </location>
</feature>
<comment type="subcellular location">
    <subcellularLocation>
        <location evidence="4 6">Cytoplasm</location>
    </subcellularLocation>
</comment>
<feature type="domain" description="Translation initiation factor 3 C-terminal" evidence="7">
    <location>
        <begin position="89"/>
        <end position="173"/>
    </location>
</feature>
<dbReference type="AlphaFoldDB" id="A0A6N0HR11"/>
<evidence type="ECO:0000313" key="10">
    <source>
        <dbReference type="Proteomes" id="UP000509429"/>
    </source>
</evidence>